<feature type="domain" description="Sorting nexin C-terminal" evidence="3">
    <location>
        <begin position="24"/>
        <end position="154"/>
    </location>
</feature>
<evidence type="ECO:0000313" key="4">
    <source>
        <dbReference type="EMBL" id="ACN26458.1"/>
    </source>
</evidence>
<dbReference type="PANTHER" id="PTHR22999:SF28">
    <property type="entry name" value="PHOX (PX) DOMAIN-CONTAINING PROTEIN"/>
    <property type="match status" value="1"/>
</dbReference>
<proteinExistence type="evidence at transcript level"/>
<evidence type="ECO:0000256" key="1">
    <source>
        <dbReference type="ARBA" id="ARBA00004496"/>
    </source>
</evidence>
<dbReference type="Pfam" id="PF08628">
    <property type="entry name" value="Nexin_C"/>
    <property type="match status" value="1"/>
</dbReference>
<dbReference type="AlphaFoldDB" id="C0HHF5"/>
<organism evidence="4">
    <name type="scientific">Zea mays</name>
    <name type="common">Maize</name>
    <dbReference type="NCBI Taxonomy" id="4577"/>
    <lineage>
        <taxon>Eukaryota</taxon>
        <taxon>Viridiplantae</taxon>
        <taxon>Streptophyta</taxon>
        <taxon>Embryophyta</taxon>
        <taxon>Tracheophyta</taxon>
        <taxon>Spermatophyta</taxon>
        <taxon>Magnoliopsida</taxon>
        <taxon>Liliopsida</taxon>
        <taxon>Poales</taxon>
        <taxon>Poaceae</taxon>
        <taxon>PACMAD clade</taxon>
        <taxon>Panicoideae</taxon>
        <taxon>Andropogonodae</taxon>
        <taxon>Andropogoneae</taxon>
        <taxon>Tripsacinae</taxon>
        <taxon>Zea</taxon>
    </lineage>
</organism>
<accession>C0HHF5</accession>
<sequence>MAPNLSVPLFHLVDVVFQLQDGGWIRRQAFWVAKQILQLGMGDTFDDWLVDKIQLLRKGRIIAFAVKRIEQILWPDGIFMTKHPKRNSPPPPPGAQSNGMGNYLSDEQRIEAAHRANFVRELIIDKAPSPLVSLVGRKDYERCAHDIYFFLQSPVCLKQLAFELLELLVLSSFPELDGTVRKWHEDKEQFCAQ</sequence>
<dbReference type="ExpressionAtlas" id="C0HHF5">
    <property type="expression patterns" value="baseline and differential"/>
</dbReference>
<evidence type="ECO:0000259" key="3">
    <source>
        <dbReference type="Pfam" id="PF08628"/>
    </source>
</evidence>
<comment type="subcellular location">
    <subcellularLocation>
        <location evidence="1">Cytoplasm</location>
    </subcellularLocation>
</comment>
<reference evidence="4" key="1">
    <citation type="journal article" date="2009" name="PLoS Genet.">
        <title>Sequencing, mapping, and analysis of 27,455 maize full-length cDNAs.</title>
        <authorList>
            <person name="Soderlund C."/>
            <person name="Descour A."/>
            <person name="Kudrna D."/>
            <person name="Bomhoff M."/>
            <person name="Boyd L."/>
            <person name="Currie J."/>
            <person name="Angelova A."/>
            <person name="Collura K."/>
            <person name="Wissotski M."/>
            <person name="Ashley E."/>
            <person name="Morrow D."/>
            <person name="Fernandes J."/>
            <person name="Walbot V."/>
            <person name="Yu Y."/>
        </authorList>
    </citation>
    <scope>NUCLEOTIDE SEQUENCE</scope>
    <source>
        <strain evidence="4">B73</strain>
    </source>
</reference>
<keyword evidence="2" id="KW-0963">Cytoplasm</keyword>
<evidence type="ECO:0000256" key="2">
    <source>
        <dbReference type="ARBA" id="ARBA00022490"/>
    </source>
</evidence>
<dbReference type="PANTHER" id="PTHR22999">
    <property type="entry name" value="PX SERINE/THREONINE KINASE PXK"/>
    <property type="match status" value="1"/>
</dbReference>
<dbReference type="HOGENOM" id="CLU_1410716_0_0_1"/>
<dbReference type="InterPro" id="IPR051837">
    <property type="entry name" value="SortingNexin/PXDomain-PKLike"/>
</dbReference>
<dbReference type="EMBL" id="BT061761">
    <property type="protein sequence ID" value="ACN26458.1"/>
    <property type="molecule type" value="mRNA"/>
</dbReference>
<protein>
    <recommendedName>
        <fullName evidence="3">Sorting nexin C-terminal domain-containing protein</fullName>
    </recommendedName>
</protein>
<dbReference type="InterPro" id="IPR013937">
    <property type="entry name" value="Sorting_nexin_C"/>
</dbReference>
<name>C0HHF5_MAIZE</name>
<dbReference type="GO" id="GO:0005737">
    <property type="term" value="C:cytoplasm"/>
    <property type="evidence" value="ECO:0007669"/>
    <property type="project" value="UniProtKB-SubCell"/>
</dbReference>